<keyword evidence="4 6" id="KW-1133">Transmembrane helix</keyword>
<comment type="subcellular location">
    <subcellularLocation>
        <location evidence="1">Cell membrane</location>
        <topology evidence="1">Multi-pass membrane protein</topology>
    </subcellularLocation>
</comment>
<dbReference type="InterPro" id="IPR038766">
    <property type="entry name" value="Membrane_comp_ABC_pdt"/>
</dbReference>
<proteinExistence type="predicted"/>
<dbReference type="PANTHER" id="PTHR30287">
    <property type="entry name" value="MEMBRANE COMPONENT OF PREDICTED ABC SUPERFAMILY METABOLITE UPTAKE TRANSPORTER"/>
    <property type="match status" value="1"/>
</dbReference>
<comment type="caution">
    <text evidence="8">The sequence shown here is derived from an EMBL/GenBank/DDBJ whole genome shotgun (WGS) entry which is preliminary data.</text>
</comment>
<evidence type="ECO:0000256" key="5">
    <source>
        <dbReference type="ARBA" id="ARBA00023136"/>
    </source>
</evidence>
<evidence type="ECO:0000259" key="7">
    <source>
        <dbReference type="Pfam" id="PF02687"/>
    </source>
</evidence>
<feature type="transmembrane region" description="Helical" evidence="6">
    <location>
        <begin position="779"/>
        <end position="802"/>
    </location>
</feature>
<keyword evidence="2" id="KW-1003">Cell membrane</keyword>
<keyword evidence="9" id="KW-1185">Reference proteome</keyword>
<feature type="transmembrane region" description="Helical" evidence="6">
    <location>
        <begin position="730"/>
        <end position="749"/>
    </location>
</feature>
<feature type="domain" description="ABC3 transporter permease C-terminal" evidence="7">
    <location>
        <begin position="731"/>
        <end position="843"/>
    </location>
</feature>
<feature type="transmembrane region" description="Helical" evidence="6">
    <location>
        <begin position="361"/>
        <end position="383"/>
    </location>
</feature>
<keyword evidence="5 6" id="KW-0472">Membrane</keyword>
<dbReference type="EMBL" id="JAVDVW010000002">
    <property type="protein sequence ID" value="MDR7099941.1"/>
    <property type="molecule type" value="Genomic_DNA"/>
</dbReference>
<evidence type="ECO:0000313" key="8">
    <source>
        <dbReference type="EMBL" id="MDR7099941.1"/>
    </source>
</evidence>
<evidence type="ECO:0000256" key="6">
    <source>
        <dbReference type="SAM" id="Phobius"/>
    </source>
</evidence>
<protein>
    <submittedName>
        <fullName evidence="8">ABC transport system permease protein</fullName>
    </submittedName>
</protein>
<feature type="transmembrane region" description="Helical" evidence="6">
    <location>
        <begin position="814"/>
        <end position="835"/>
    </location>
</feature>
<feature type="domain" description="ABC3 transporter permease C-terminal" evidence="7">
    <location>
        <begin position="270"/>
        <end position="387"/>
    </location>
</feature>
<gene>
    <name evidence="8" type="ORF">J2X04_002322</name>
</gene>
<reference evidence="8 9" key="1">
    <citation type="submission" date="2023-07" db="EMBL/GenBank/DDBJ databases">
        <title>Sorghum-associated microbial communities from plants grown in Nebraska, USA.</title>
        <authorList>
            <person name="Schachtman D."/>
        </authorList>
    </citation>
    <scope>NUCLEOTIDE SEQUENCE [LARGE SCALE GENOMIC DNA]</scope>
    <source>
        <strain evidence="8 9">BE187</strain>
    </source>
</reference>
<keyword evidence="3 6" id="KW-0812">Transmembrane</keyword>
<evidence type="ECO:0000256" key="4">
    <source>
        <dbReference type="ARBA" id="ARBA00022989"/>
    </source>
</evidence>
<dbReference type="InterPro" id="IPR003838">
    <property type="entry name" value="ABC3_permease_C"/>
</dbReference>
<name>A0ABU1VR25_9GAMM</name>
<evidence type="ECO:0000313" key="9">
    <source>
        <dbReference type="Proteomes" id="UP001267878"/>
    </source>
</evidence>
<evidence type="ECO:0000256" key="2">
    <source>
        <dbReference type="ARBA" id="ARBA00022475"/>
    </source>
</evidence>
<feature type="transmembrane region" description="Helical" evidence="6">
    <location>
        <begin position="267"/>
        <end position="287"/>
    </location>
</feature>
<dbReference type="Pfam" id="PF02687">
    <property type="entry name" value="FtsX"/>
    <property type="match status" value="2"/>
</dbReference>
<sequence length="853" mass="89972">MKGSAFALAWRQLRRDLKSGDIRILLAALALAVFAVTAVGFVTDRAERALAIEANRLMGGDAVVRGDAPITGAVRKAASVHGLRSTETVELNSMIRVARAGHDAQADADSLRLGDLRALAPGFPLRGTFRVLDGRGVERNADDIPARGTVWMSRAGADTLGAAIGDTVRLGDASLRLAALVAQEPDAALDYFNVAPKVFLNLADLPATGLVQEGSRVGYRLVVAGDAGAVERFVATARASLGRGQRLETIGQVRPEIRSALERASRFLGLAALVSVVLAAIAVAMAARRHSARHLSGAAVMRCLGASQRTLAGIHVGELLLLGVMASVLGVAFAFATQWALSDWLGRVLSLSIPPSGWLPAMQGFGVGLVVLLAFGAPPVLALRRVSALRVLRHDLDATEPSAWFVAIAGITGLAALLWWKAGSATLGGAMLVGIGATFAVLALLAWLLIVVVRRLRPRLRGSLRYGLANVSRRAATSVAQVTALGLGLMALLLLTFVRTDLLDRWQLSLAQDAPNRFIINVQDDQAQPVRDFIAAQGLARPTLFPMVRARLVAHNGAPVANAATQAQTAGGDTDADQVRARRRSEREFNLSTTSVLRDDNKVVAGTFWMAGARVAPQFSVEEDFAASLGWKVGDRIAFDIAGQRLEAPITSVRSVEWESFHPNFFVIAAPGTLDGFPASYITAVSVPEAKTRFTADLVARFPNVSVIDVAAVLAQVRATGDQVSRVVQVVFWLSLAAGVLVLMAAISASQDERLLEGGVMRVLGGSRLQLRLAQASEFAAIGLLAGLVAAIAASVLSGVIAERVFDLPWEPDWMLAVAGGGLGMLAALAAGLFATRRVLDAPPSVTLRELQG</sequence>
<evidence type="ECO:0000256" key="3">
    <source>
        <dbReference type="ARBA" id="ARBA00022692"/>
    </source>
</evidence>
<accession>A0ABU1VR25</accession>
<feature type="transmembrane region" description="Helical" evidence="6">
    <location>
        <begin position="403"/>
        <end position="420"/>
    </location>
</feature>
<feature type="transmembrane region" description="Helical" evidence="6">
    <location>
        <begin position="432"/>
        <end position="454"/>
    </location>
</feature>
<dbReference type="PANTHER" id="PTHR30287:SF1">
    <property type="entry name" value="INNER MEMBRANE PROTEIN"/>
    <property type="match status" value="1"/>
</dbReference>
<dbReference type="RefSeq" id="WP_310054428.1">
    <property type="nucleotide sequence ID" value="NZ_JAVDVW010000002.1"/>
</dbReference>
<organism evidence="8 9">
    <name type="scientific">Agrilutibacter niabensis</name>
    <dbReference type="NCBI Taxonomy" id="380628"/>
    <lineage>
        <taxon>Bacteria</taxon>
        <taxon>Pseudomonadati</taxon>
        <taxon>Pseudomonadota</taxon>
        <taxon>Gammaproteobacteria</taxon>
        <taxon>Lysobacterales</taxon>
        <taxon>Lysobacteraceae</taxon>
        <taxon>Agrilutibacter</taxon>
    </lineage>
</organism>
<dbReference type="Proteomes" id="UP001267878">
    <property type="component" value="Unassembled WGS sequence"/>
</dbReference>
<evidence type="ECO:0000256" key="1">
    <source>
        <dbReference type="ARBA" id="ARBA00004651"/>
    </source>
</evidence>
<feature type="transmembrane region" description="Helical" evidence="6">
    <location>
        <begin position="319"/>
        <end position="341"/>
    </location>
</feature>